<sequence length="66" mass="7464">MRTVGGKWRTLILAAVNGLDHFTGRKFATGFHVAAVFQKEEQSNPERSKAPPVTRTTHLPRYTRIN</sequence>
<comment type="caution">
    <text evidence="2">The sequence shown here is derived from an EMBL/GenBank/DDBJ whole genome shotgun (WGS) entry which is preliminary data.</text>
</comment>
<evidence type="ECO:0000313" key="2">
    <source>
        <dbReference type="EMBL" id="MPC90599.1"/>
    </source>
</evidence>
<reference evidence="2 3" key="1">
    <citation type="submission" date="2019-05" db="EMBL/GenBank/DDBJ databases">
        <title>Another draft genome of Portunus trituberculatus and its Hox gene families provides insights of decapod evolution.</title>
        <authorList>
            <person name="Jeong J.-H."/>
            <person name="Song I."/>
            <person name="Kim S."/>
            <person name="Choi T."/>
            <person name="Kim D."/>
            <person name="Ryu S."/>
            <person name="Kim W."/>
        </authorList>
    </citation>
    <scope>NUCLEOTIDE SEQUENCE [LARGE SCALE GENOMIC DNA]</scope>
    <source>
        <tissue evidence="2">Muscle</tissue>
    </source>
</reference>
<gene>
    <name evidence="2" type="ORF">E2C01_085594</name>
</gene>
<keyword evidence="3" id="KW-1185">Reference proteome</keyword>
<dbReference type="EMBL" id="VSRR010084952">
    <property type="protein sequence ID" value="MPC90599.1"/>
    <property type="molecule type" value="Genomic_DNA"/>
</dbReference>
<accession>A0A5B7J756</accession>
<organism evidence="2 3">
    <name type="scientific">Portunus trituberculatus</name>
    <name type="common">Swimming crab</name>
    <name type="synonym">Neptunus trituberculatus</name>
    <dbReference type="NCBI Taxonomy" id="210409"/>
    <lineage>
        <taxon>Eukaryota</taxon>
        <taxon>Metazoa</taxon>
        <taxon>Ecdysozoa</taxon>
        <taxon>Arthropoda</taxon>
        <taxon>Crustacea</taxon>
        <taxon>Multicrustacea</taxon>
        <taxon>Malacostraca</taxon>
        <taxon>Eumalacostraca</taxon>
        <taxon>Eucarida</taxon>
        <taxon>Decapoda</taxon>
        <taxon>Pleocyemata</taxon>
        <taxon>Brachyura</taxon>
        <taxon>Eubrachyura</taxon>
        <taxon>Portunoidea</taxon>
        <taxon>Portunidae</taxon>
        <taxon>Portuninae</taxon>
        <taxon>Portunus</taxon>
    </lineage>
</organism>
<proteinExistence type="predicted"/>
<evidence type="ECO:0000256" key="1">
    <source>
        <dbReference type="SAM" id="MobiDB-lite"/>
    </source>
</evidence>
<feature type="compositionally biased region" description="Basic and acidic residues" evidence="1">
    <location>
        <begin position="40"/>
        <end position="49"/>
    </location>
</feature>
<feature type="region of interest" description="Disordered" evidence="1">
    <location>
        <begin position="40"/>
        <end position="66"/>
    </location>
</feature>
<protein>
    <submittedName>
        <fullName evidence="2">Uncharacterized protein</fullName>
    </submittedName>
</protein>
<dbReference type="Proteomes" id="UP000324222">
    <property type="component" value="Unassembled WGS sequence"/>
</dbReference>
<dbReference type="AlphaFoldDB" id="A0A5B7J756"/>
<name>A0A5B7J756_PORTR</name>
<evidence type="ECO:0000313" key="3">
    <source>
        <dbReference type="Proteomes" id="UP000324222"/>
    </source>
</evidence>